<feature type="compositionally biased region" description="Basic and acidic residues" evidence="1">
    <location>
        <begin position="155"/>
        <end position="169"/>
    </location>
</feature>
<evidence type="ECO:0000259" key="3">
    <source>
        <dbReference type="PROSITE" id="PS50222"/>
    </source>
</evidence>
<protein>
    <recommendedName>
        <fullName evidence="3">EF-hand domain-containing protein</fullName>
    </recommendedName>
</protein>
<dbReference type="PROSITE" id="PS51257">
    <property type="entry name" value="PROKAR_LIPOPROTEIN"/>
    <property type="match status" value="1"/>
</dbReference>
<dbReference type="AlphaFoldDB" id="A0A8S8X657"/>
<keyword evidence="2" id="KW-0732">Signal</keyword>
<feature type="chain" id="PRO_5035714762" description="EF-hand domain-containing protein" evidence="2">
    <location>
        <begin position="20"/>
        <end position="234"/>
    </location>
</feature>
<dbReference type="Pfam" id="PF13202">
    <property type="entry name" value="EF-hand_5"/>
    <property type="match status" value="2"/>
</dbReference>
<keyword evidence="5" id="KW-1185">Reference proteome</keyword>
<organism evidence="4 5">
    <name type="scientific">Roseiterribacter gracilis</name>
    <dbReference type="NCBI Taxonomy" id="2812848"/>
    <lineage>
        <taxon>Bacteria</taxon>
        <taxon>Pseudomonadati</taxon>
        <taxon>Pseudomonadota</taxon>
        <taxon>Alphaproteobacteria</taxon>
        <taxon>Rhodospirillales</taxon>
        <taxon>Roseiterribacteraceae</taxon>
        <taxon>Roseiterribacter</taxon>
    </lineage>
</organism>
<dbReference type="SUPFAM" id="SSF47473">
    <property type="entry name" value="EF-hand"/>
    <property type="match status" value="1"/>
</dbReference>
<feature type="compositionally biased region" description="Basic and acidic residues" evidence="1">
    <location>
        <begin position="112"/>
        <end position="127"/>
    </location>
</feature>
<dbReference type="Gene3D" id="1.10.238.10">
    <property type="entry name" value="EF-hand"/>
    <property type="match status" value="1"/>
</dbReference>
<evidence type="ECO:0000256" key="2">
    <source>
        <dbReference type="SAM" id="SignalP"/>
    </source>
</evidence>
<reference evidence="4" key="1">
    <citation type="submission" date="2021-02" db="EMBL/GenBank/DDBJ databases">
        <title>Genome sequence of Rhodospirillales sp. strain TMPK1 isolated from soil.</title>
        <authorList>
            <person name="Nakai R."/>
            <person name="Kusada H."/>
            <person name="Tamaki H."/>
        </authorList>
    </citation>
    <scope>NUCLEOTIDE SEQUENCE</scope>
    <source>
        <strain evidence="4">TMPK1</strain>
    </source>
</reference>
<dbReference type="PROSITE" id="PS00018">
    <property type="entry name" value="EF_HAND_1"/>
    <property type="match status" value="1"/>
</dbReference>
<feature type="signal peptide" evidence="2">
    <location>
        <begin position="1"/>
        <end position="19"/>
    </location>
</feature>
<feature type="region of interest" description="Disordered" evidence="1">
    <location>
        <begin position="102"/>
        <end position="127"/>
    </location>
</feature>
<evidence type="ECO:0000313" key="5">
    <source>
        <dbReference type="Proteomes" id="UP000681075"/>
    </source>
</evidence>
<dbReference type="PROSITE" id="PS50222">
    <property type="entry name" value="EF_HAND_2"/>
    <property type="match status" value="1"/>
</dbReference>
<dbReference type="RefSeq" id="WP_420241508.1">
    <property type="nucleotide sequence ID" value="NZ_BOPV01000001.1"/>
</dbReference>
<proteinExistence type="predicted"/>
<dbReference type="InterPro" id="IPR018247">
    <property type="entry name" value="EF_Hand_1_Ca_BS"/>
</dbReference>
<dbReference type="InterPro" id="IPR002048">
    <property type="entry name" value="EF_hand_dom"/>
</dbReference>
<dbReference type="InterPro" id="IPR011992">
    <property type="entry name" value="EF-hand-dom_pair"/>
</dbReference>
<dbReference type="EMBL" id="BOPV01000001">
    <property type="protein sequence ID" value="GIL38478.1"/>
    <property type="molecule type" value="Genomic_DNA"/>
</dbReference>
<feature type="domain" description="EF-hand" evidence="3">
    <location>
        <begin position="71"/>
        <end position="106"/>
    </location>
</feature>
<sequence length="234" mass="25946">MTRQALTLILLATTLAACSGNKLDPYKRPQIVISPNAEPLALGDDKSCKAELVAWFARVDTNHDGFIDRAEFMADARRWFAEMDQDKSGYVTAAELAAVREKKLPLPAAPPRRPESDNAASERRLPPLRQRFDPMYDRYGDRLNAGEGQMGQGSARRDRTPTDLPDRPKSGLRNGVAGEPDPVMAADADLDFKVTAIEWDLYAGSNFNWLDRKGTGRLTQDDVAVSCDIPLSRR</sequence>
<accession>A0A8S8X657</accession>
<name>A0A8S8X657_9PROT</name>
<dbReference type="GO" id="GO:0005509">
    <property type="term" value="F:calcium ion binding"/>
    <property type="evidence" value="ECO:0007669"/>
    <property type="project" value="InterPro"/>
</dbReference>
<dbReference type="SMART" id="SM00054">
    <property type="entry name" value="EFh"/>
    <property type="match status" value="2"/>
</dbReference>
<evidence type="ECO:0000313" key="4">
    <source>
        <dbReference type="EMBL" id="GIL38478.1"/>
    </source>
</evidence>
<dbReference type="Proteomes" id="UP000681075">
    <property type="component" value="Unassembled WGS sequence"/>
</dbReference>
<evidence type="ECO:0000256" key="1">
    <source>
        <dbReference type="SAM" id="MobiDB-lite"/>
    </source>
</evidence>
<comment type="caution">
    <text evidence="4">The sequence shown here is derived from an EMBL/GenBank/DDBJ whole genome shotgun (WGS) entry which is preliminary data.</text>
</comment>
<feature type="region of interest" description="Disordered" evidence="1">
    <location>
        <begin position="139"/>
        <end position="180"/>
    </location>
</feature>
<gene>
    <name evidence="4" type="ORF">TMPK1_07150</name>
</gene>